<accession>A0ABS4GTJ6</accession>
<dbReference type="EMBL" id="JAGGKT010000012">
    <property type="protein sequence ID" value="MBP1933584.1"/>
    <property type="molecule type" value="Genomic_DNA"/>
</dbReference>
<organism evidence="1 2">
    <name type="scientific">Ammoniphilus resinae</name>
    <dbReference type="NCBI Taxonomy" id="861532"/>
    <lineage>
        <taxon>Bacteria</taxon>
        <taxon>Bacillati</taxon>
        <taxon>Bacillota</taxon>
        <taxon>Bacilli</taxon>
        <taxon>Bacillales</taxon>
        <taxon>Paenibacillaceae</taxon>
        <taxon>Aneurinibacillus group</taxon>
        <taxon>Ammoniphilus</taxon>
    </lineage>
</organism>
<gene>
    <name evidence="1" type="ORF">J2Z37_003597</name>
</gene>
<dbReference type="Proteomes" id="UP001519343">
    <property type="component" value="Unassembled WGS sequence"/>
</dbReference>
<evidence type="ECO:0000313" key="2">
    <source>
        <dbReference type="Proteomes" id="UP001519343"/>
    </source>
</evidence>
<evidence type="ECO:0000313" key="1">
    <source>
        <dbReference type="EMBL" id="MBP1933584.1"/>
    </source>
</evidence>
<comment type="caution">
    <text evidence="1">The sequence shown here is derived from an EMBL/GenBank/DDBJ whole genome shotgun (WGS) entry which is preliminary data.</text>
</comment>
<protein>
    <recommendedName>
        <fullName evidence="3">DUF3846 domain-containing protein</fullName>
    </recommendedName>
</protein>
<sequence length="163" mass="18504">MQMIGKKINMEYKTYEGVFKMWEIYHLIQQAELTPGDGQELVLHCLVPTSAEHFKKLLDGATQAALGFDGGSVDGQSLIGFQLRNANGEFYLALPKKDWELLLEQPDEIVFHYGTGEKERFSATFLNGLFEGFLDQVIDRYNRGEKDPFTTDIIAVFAEEEEA</sequence>
<name>A0ABS4GTJ6_9BACL</name>
<reference evidence="1 2" key="1">
    <citation type="submission" date="2021-03" db="EMBL/GenBank/DDBJ databases">
        <title>Genomic Encyclopedia of Type Strains, Phase IV (KMG-IV): sequencing the most valuable type-strain genomes for metagenomic binning, comparative biology and taxonomic classification.</title>
        <authorList>
            <person name="Goeker M."/>
        </authorList>
    </citation>
    <scope>NUCLEOTIDE SEQUENCE [LARGE SCALE GENOMIC DNA]</scope>
    <source>
        <strain evidence="1 2">DSM 24738</strain>
    </source>
</reference>
<keyword evidence="2" id="KW-1185">Reference proteome</keyword>
<proteinExistence type="predicted"/>
<dbReference type="RefSeq" id="WP_209811601.1">
    <property type="nucleotide sequence ID" value="NZ_JAGGKT010000012.1"/>
</dbReference>
<evidence type="ECO:0008006" key="3">
    <source>
        <dbReference type="Google" id="ProtNLM"/>
    </source>
</evidence>